<dbReference type="EMBL" id="QFQP01000017">
    <property type="protein sequence ID" value="PZR10434.1"/>
    <property type="molecule type" value="Genomic_DNA"/>
</dbReference>
<evidence type="ECO:0000313" key="4">
    <source>
        <dbReference type="Proteomes" id="UP000249061"/>
    </source>
</evidence>
<accession>A0A2W5V3Y7</accession>
<evidence type="ECO:0000313" key="3">
    <source>
        <dbReference type="EMBL" id="PZR10434.1"/>
    </source>
</evidence>
<sequence length="1057" mass="111509">MRSTSFFIGQCALLVLAACTDVARPRTPLPARITHFIASSTETKPGVPVQLSFTTVDATAVWLIDDHGNELAIEGDASAGRATVSPERSTFYVLNAVGPDGGDAAFVQVSVQELPRDVYLLAVPDEVEAGHSAQLIWSAAGADEVTLKTATTQLRLPGARGVLTVTPTRSERYELSAGPAGYSAATEVRVRPKLLTFTLDAPNGLTAGTPVTLRWTSRGAQQLVLRETTFGRLTEVSDDGAFDWTVPTTLPNGAPVQTGVPLRFELLASSNAGTDVRNVTAVVGDVPLIERVTAPAAATSGGHFTLSWNTLNASKVAIELDGQRLFETQTSERARAEAGSVSLPSPAGETNYTLIASNDRDVSARSVVTVRPTPIATIDAFTVTPSLVQWRTTNAQRVQLRVANGPTIAVNDTTPAQGSFTFRVASAQALVLEAINAAGDITSSTKRFEPGTAPVVQLSPSPTIVGNTITLNWALASLGVTDVAGLPTPRPPKLANSPHFANLTDPTTLLFADRADGTAELPLPAGFHFMLLGVERPKLWVSVNGFVTFENVAVSNVNRPLVDTPAMLAPYWDDLALSGSSRVLAGFGPPLPSGERRYVIQWDKVVGAGDELTFQLQLTESGAVTFVYGDMSGQTGSAATIGVHDPLQGVSQEVTTPIASNDELRFFSGAAPDASFQFIARTSRLVTFVGRTATEVIPFVVPLVALDRGSLRITEAMPSPEASVSFGGQWVELHNTMNVDVELSGVKLRSNSSNPDGGFVADGVVIPAKGYVVLGASTDPVENGGANVTVVMSDVPLDPGADTLRLSLLQTELDSLSWTTSIVGRSIQQSSGVLVGGDLASRAPLCTRGVRTFGPDGAIGTPGAENEACPPYVMSRIAGAYVELGTQTGDVELLSTVNSYRGFGDVQLPAPFTYFGQAFDTLSLSLSGFVSFGSPLLQAHEVMNDVRPDTTAPNGVVAPFWDRLIRNFSGHVWLRRTPNRTIISWQDFRAWGLSASNVSFQVHLFDSGVIEFHYGAMTVTGPSATVWLEAPSGGHAVSAGVNTEGTIASNSGIRFTP</sequence>
<feature type="signal peptide" evidence="1">
    <location>
        <begin position="1"/>
        <end position="17"/>
    </location>
</feature>
<organism evidence="3 4">
    <name type="scientific">Archangium gephyra</name>
    <dbReference type="NCBI Taxonomy" id="48"/>
    <lineage>
        <taxon>Bacteria</taxon>
        <taxon>Pseudomonadati</taxon>
        <taxon>Myxococcota</taxon>
        <taxon>Myxococcia</taxon>
        <taxon>Myxococcales</taxon>
        <taxon>Cystobacterineae</taxon>
        <taxon>Archangiaceae</taxon>
        <taxon>Archangium</taxon>
    </lineage>
</organism>
<dbReference type="PROSITE" id="PS51841">
    <property type="entry name" value="LTD"/>
    <property type="match status" value="1"/>
</dbReference>
<dbReference type="PROSITE" id="PS51257">
    <property type="entry name" value="PROKAR_LIPOPROTEIN"/>
    <property type="match status" value="1"/>
</dbReference>
<dbReference type="Pfam" id="PF00932">
    <property type="entry name" value="LTD"/>
    <property type="match status" value="1"/>
</dbReference>
<gene>
    <name evidence="3" type="ORF">DI536_19495</name>
</gene>
<evidence type="ECO:0000259" key="2">
    <source>
        <dbReference type="PROSITE" id="PS51841"/>
    </source>
</evidence>
<reference evidence="3 4" key="1">
    <citation type="submission" date="2017-08" db="EMBL/GenBank/DDBJ databases">
        <title>Infants hospitalized years apart are colonized by the same room-sourced microbial strains.</title>
        <authorList>
            <person name="Brooks B."/>
            <person name="Olm M.R."/>
            <person name="Firek B.A."/>
            <person name="Baker R."/>
            <person name="Thomas B.C."/>
            <person name="Morowitz M.J."/>
            <person name="Banfield J.F."/>
        </authorList>
    </citation>
    <scope>NUCLEOTIDE SEQUENCE [LARGE SCALE GENOMIC DNA]</scope>
    <source>
        <strain evidence="3">S2_003_000_R2_14</strain>
    </source>
</reference>
<dbReference type="AlphaFoldDB" id="A0A2W5V3Y7"/>
<feature type="chain" id="PRO_5016169131" description="LTD domain-containing protein" evidence="1">
    <location>
        <begin position="18"/>
        <end position="1057"/>
    </location>
</feature>
<feature type="domain" description="LTD" evidence="2">
    <location>
        <begin position="707"/>
        <end position="820"/>
    </location>
</feature>
<dbReference type="Proteomes" id="UP000249061">
    <property type="component" value="Unassembled WGS sequence"/>
</dbReference>
<protein>
    <recommendedName>
        <fullName evidence="2">LTD domain-containing protein</fullName>
    </recommendedName>
</protein>
<comment type="caution">
    <text evidence="3">The sequence shown here is derived from an EMBL/GenBank/DDBJ whole genome shotgun (WGS) entry which is preliminary data.</text>
</comment>
<proteinExistence type="predicted"/>
<dbReference type="SUPFAM" id="SSF74853">
    <property type="entry name" value="Lamin A/C globular tail domain"/>
    <property type="match status" value="1"/>
</dbReference>
<keyword evidence="1" id="KW-0732">Signal</keyword>
<name>A0A2W5V3Y7_9BACT</name>
<dbReference type="InterPro" id="IPR036415">
    <property type="entry name" value="Lamin_tail_dom_sf"/>
</dbReference>
<dbReference type="InterPro" id="IPR001322">
    <property type="entry name" value="Lamin_tail_dom"/>
</dbReference>
<dbReference type="Gene3D" id="2.60.40.1260">
    <property type="entry name" value="Lamin Tail domain"/>
    <property type="match status" value="1"/>
</dbReference>
<evidence type="ECO:0000256" key="1">
    <source>
        <dbReference type="SAM" id="SignalP"/>
    </source>
</evidence>